<dbReference type="RefSeq" id="WP_306964188.1">
    <property type="nucleotide sequence ID" value="NZ_JAUSRG010000022.1"/>
</dbReference>
<organism evidence="1 4">
    <name type="scientific">Arthrobacter bambusae</name>
    <dbReference type="NCBI Taxonomy" id="1338426"/>
    <lineage>
        <taxon>Bacteria</taxon>
        <taxon>Bacillati</taxon>
        <taxon>Actinomycetota</taxon>
        <taxon>Actinomycetes</taxon>
        <taxon>Micrococcales</taxon>
        <taxon>Micrococcaceae</taxon>
        <taxon>Arthrobacter</taxon>
    </lineage>
</organism>
<name>A0AAW8DMC5_9MICC</name>
<dbReference type="Proteomes" id="UP001230951">
    <property type="component" value="Unassembled WGS sequence"/>
</dbReference>
<evidence type="ECO:0000313" key="4">
    <source>
        <dbReference type="Proteomes" id="UP001242995"/>
    </source>
</evidence>
<dbReference type="EMBL" id="JAUSRG010000022">
    <property type="protein sequence ID" value="MDP9907487.1"/>
    <property type="molecule type" value="Genomic_DNA"/>
</dbReference>
<gene>
    <name evidence="1" type="ORF">J2S90_004481</name>
    <name evidence="2" type="ORF">J2S93_004563</name>
</gene>
<evidence type="ECO:0000313" key="2">
    <source>
        <dbReference type="EMBL" id="MDQ0183104.1"/>
    </source>
</evidence>
<evidence type="ECO:0000313" key="1">
    <source>
        <dbReference type="EMBL" id="MDP9907487.1"/>
    </source>
</evidence>
<reference evidence="1 3" key="1">
    <citation type="submission" date="2023-07" db="EMBL/GenBank/DDBJ databases">
        <title>Sorghum-associated microbial communities from plants grown in Nebraska, USA.</title>
        <authorList>
            <person name="Schachtman D."/>
        </authorList>
    </citation>
    <scope>NUCLEOTIDE SEQUENCE</scope>
    <source>
        <strain evidence="1">DS1006</strain>
        <strain evidence="2 3">DS1016</strain>
    </source>
</reference>
<dbReference type="EMBL" id="JAUSTF010000020">
    <property type="protein sequence ID" value="MDQ0183104.1"/>
    <property type="molecule type" value="Genomic_DNA"/>
</dbReference>
<evidence type="ECO:0000313" key="3">
    <source>
        <dbReference type="Proteomes" id="UP001230951"/>
    </source>
</evidence>
<accession>A0AAW8DMC5</accession>
<dbReference type="AlphaFoldDB" id="A0AAW8DMC5"/>
<proteinExistence type="predicted"/>
<dbReference type="Proteomes" id="UP001242995">
    <property type="component" value="Unassembled WGS sequence"/>
</dbReference>
<comment type="caution">
    <text evidence="1">The sequence shown here is derived from an EMBL/GenBank/DDBJ whole genome shotgun (WGS) entry which is preliminary data.</text>
</comment>
<sequence length="93" mass="9859">MIVRETTGAIAIAGQTVTWGSHPDQSAAVVVNAMAARNLRILENNPAADARNGMPATGRHIVTDICGSLRLRDLGLSNGRVFRGVQEQAGHKE</sequence>
<protein>
    <submittedName>
        <fullName evidence="1">Uncharacterized protein</fullName>
    </submittedName>
</protein>
<keyword evidence="3" id="KW-1185">Reference proteome</keyword>